<dbReference type="Gene3D" id="3.40.190.150">
    <property type="entry name" value="Bordetella uptake gene, domain 1"/>
    <property type="match status" value="1"/>
</dbReference>
<dbReference type="PANTHER" id="PTHR42928:SF5">
    <property type="entry name" value="BLR1237 PROTEIN"/>
    <property type="match status" value="1"/>
</dbReference>
<evidence type="ECO:0000256" key="1">
    <source>
        <dbReference type="ARBA" id="ARBA00006987"/>
    </source>
</evidence>
<feature type="signal peptide" evidence="2">
    <location>
        <begin position="1"/>
        <end position="27"/>
    </location>
</feature>
<comment type="similarity">
    <text evidence="1">Belongs to the UPF0065 (bug) family.</text>
</comment>
<dbReference type="InterPro" id="IPR042100">
    <property type="entry name" value="Bug_dom1"/>
</dbReference>
<dbReference type="PANTHER" id="PTHR42928">
    <property type="entry name" value="TRICARBOXYLATE-BINDING PROTEIN"/>
    <property type="match status" value="1"/>
</dbReference>
<protein>
    <submittedName>
        <fullName evidence="3">Tripartite tricarboxylate transporter substrate binding protein</fullName>
    </submittedName>
</protein>
<reference evidence="4" key="1">
    <citation type="journal article" date="2021" name="Syst. Appl. Microbiol.">
        <title>Roseomonas hellenica sp. nov., isolated from roots of wild-growing Alkanna tinctoria.</title>
        <authorList>
            <person name="Rat A."/>
            <person name="Naranjo H.D."/>
            <person name="Lebbe L."/>
            <person name="Cnockaert M."/>
            <person name="Krigas N."/>
            <person name="Grigoriadou K."/>
            <person name="Maloupa E."/>
            <person name="Willems A."/>
        </authorList>
    </citation>
    <scope>NUCLEOTIDE SEQUENCE [LARGE SCALE GENOMIC DNA]</scope>
    <source>
        <strain evidence="4">LMG 31159</strain>
    </source>
</reference>
<evidence type="ECO:0000256" key="2">
    <source>
        <dbReference type="SAM" id="SignalP"/>
    </source>
</evidence>
<evidence type="ECO:0000313" key="4">
    <source>
        <dbReference type="Proteomes" id="UP000698752"/>
    </source>
</evidence>
<dbReference type="Proteomes" id="UP000698752">
    <property type="component" value="Unassembled WGS sequence"/>
</dbReference>
<dbReference type="PIRSF" id="PIRSF017082">
    <property type="entry name" value="YflP"/>
    <property type="match status" value="1"/>
</dbReference>
<dbReference type="RefSeq" id="WP_211868517.1">
    <property type="nucleotide sequence ID" value="NZ_JAAEDI010000010.1"/>
</dbReference>
<sequence>MATTLRTTRRAALFLGAAAAVPRPALAQAYPNRVVSIVTGYAPGGGTDVAARIVAEAMPRHLGADARVIVENRPGSAGTMATEWLTRQPADGHVMMLTEGGAAITAPAVVVGGTRYDPIEDFTHLGFISRPPAVLVVSPSLAADTAQATLKRLRDAPRGSLTYASSGFGGTIHIWGEMVSRELGLDAVHVPYRSGGQMVQSIMIGETQFGVSSMASAVPLLREGRIKAVALVGSARFASMPDVPTFGDLGIVGFEMGSNFMMVGPPRMADAAATTINGALIATLAEPIVRERLAAAGLPAAEPPNGIAEARAEMQRNVARMRAMVAQTGIRVQP</sequence>
<evidence type="ECO:0000313" key="3">
    <source>
        <dbReference type="EMBL" id="MBR0650070.1"/>
    </source>
</evidence>
<name>A0ABS5EGD1_9PROT</name>
<accession>A0ABS5EGD1</accession>
<keyword evidence="2" id="KW-0732">Signal</keyword>
<dbReference type="CDD" id="cd07012">
    <property type="entry name" value="PBP2_Bug_TTT"/>
    <property type="match status" value="1"/>
</dbReference>
<dbReference type="Gene3D" id="3.40.190.10">
    <property type="entry name" value="Periplasmic binding protein-like II"/>
    <property type="match status" value="1"/>
</dbReference>
<organism evidence="3 4">
    <name type="scientific">Neoroseomonas terrae</name>
    <dbReference type="NCBI Taxonomy" id="424799"/>
    <lineage>
        <taxon>Bacteria</taxon>
        <taxon>Pseudomonadati</taxon>
        <taxon>Pseudomonadota</taxon>
        <taxon>Alphaproteobacteria</taxon>
        <taxon>Acetobacterales</taxon>
        <taxon>Acetobacteraceae</taxon>
        <taxon>Neoroseomonas</taxon>
    </lineage>
</organism>
<feature type="chain" id="PRO_5047172756" evidence="2">
    <location>
        <begin position="28"/>
        <end position="334"/>
    </location>
</feature>
<gene>
    <name evidence="3" type="ORF">GXW78_10385</name>
</gene>
<keyword evidence="4" id="KW-1185">Reference proteome</keyword>
<dbReference type="EMBL" id="JAAEDI010000010">
    <property type="protein sequence ID" value="MBR0650070.1"/>
    <property type="molecule type" value="Genomic_DNA"/>
</dbReference>
<dbReference type="InterPro" id="IPR005064">
    <property type="entry name" value="BUG"/>
</dbReference>
<comment type="caution">
    <text evidence="3">The sequence shown here is derived from an EMBL/GenBank/DDBJ whole genome shotgun (WGS) entry which is preliminary data.</text>
</comment>
<proteinExistence type="inferred from homology"/>
<dbReference type="Pfam" id="PF03401">
    <property type="entry name" value="TctC"/>
    <property type="match status" value="1"/>
</dbReference>